<evidence type="ECO:0000313" key="3">
    <source>
        <dbReference type="Proteomes" id="UP000004995"/>
    </source>
</evidence>
<evidence type="ECO:0000256" key="1">
    <source>
        <dbReference type="SAM" id="MobiDB-lite"/>
    </source>
</evidence>
<evidence type="ECO:0000313" key="2">
    <source>
        <dbReference type="EnsemblPlants" id="KQL23310"/>
    </source>
</evidence>
<feature type="compositionally biased region" description="Basic and acidic residues" evidence="1">
    <location>
        <begin position="10"/>
        <end position="25"/>
    </location>
</feature>
<accession>K3ZY90</accession>
<feature type="compositionally biased region" description="Basic residues" evidence="1">
    <location>
        <begin position="88"/>
        <end position="102"/>
    </location>
</feature>
<dbReference type="Proteomes" id="UP000004995">
    <property type="component" value="Unassembled WGS sequence"/>
</dbReference>
<keyword evidence="3" id="KW-1185">Reference proteome</keyword>
<dbReference type="InParanoid" id="K3ZY90"/>
<reference evidence="2" key="2">
    <citation type="submission" date="2018-08" db="UniProtKB">
        <authorList>
            <consortium name="EnsemblPlants"/>
        </authorList>
    </citation>
    <scope>IDENTIFICATION</scope>
    <source>
        <strain evidence="2">Yugu1</strain>
    </source>
</reference>
<dbReference type="EMBL" id="AGNK02000823">
    <property type="status" value="NOT_ANNOTATED_CDS"/>
    <property type="molecule type" value="Genomic_DNA"/>
</dbReference>
<dbReference type="AlphaFoldDB" id="K3ZY90"/>
<sequence length="111" mass="12552">MGGGGGPAATREDAVEVGDADRPEEGEVEPDEAAEEWRRVGHDVVVELGDEPPEDAHQRRRVEAGREDDLGVEQRRRHGHGQREERHHHVHGRRNHGHRRLLRSGLTDRYG</sequence>
<feature type="compositionally biased region" description="Basic and acidic residues" evidence="1">
    <location>
        <begin position="35"/>
        <end position="45"/>
    </location>
</feature>
<name>K3ZY90_SETIT</name>
<feature type="region of interest" description="Disordered" evidence="1">
    <location>
        <begin position="1"/>
        <end position="111"/>
    </location>
</feature>
<dbReference type="Gramene" id="KQL23310">
    <property type="protein sequence ID" value="KQL23310"/>
    <property type="gene ID" value="SETIT_031572mg"/>
</dbReference>
<proteinExistence type="predicted"/>
<dbReference type="EnsemblPlants" id="KQL23310">
    <property type="protein sequence ID" value="KQL23310"/>
    <property type="gene ID" value="SETIT_031572mg"/>
</dbReference>
<organism evidence="2 3">
    <name type="scientific">Setaria italica</name>
    <name type="common">Foxtail millet</name>
    <name type="synonym">Panicum italicum</name>
    <dbReference type="NCBI Taxonomy" id="4555"/>
    <lineage>
        <taxon>Eukaryota</taxon>
        <taxon>Viridiplantae</taxon>
        <taxon>Streptophyta</taxon>
        <taxon>Embryophyta</taxon>
        <taxon>Tracheophyta</taxon>
        <taxon>Spermatophyta</taxon>
        <taxon>Magnoliopsida</taxon>
        <taxon>Liliopsida</taxon>
        <taxon>Poales</taxon>
        <taxon>Poaceae</taxon>
        <taxon>PACMAD clade</taxon>
        <taxon>Panicoideae</taxon>
        <taxon>Panicodae</taxon>
        <taxon>Paniceae</taxon>
        <taxon>Cenchrinae</taxon>
        <taxon>Setaria</taxon>
    </lineage>
</organism>
<feature type="compositionally biased region" description="Basic and acidic residues" evidence="1">
    <location>
        <begin position="54"/>
        <end position="74"/>
    </location>
</feature>
<reference evidence="3" key="1">
    <citation type="journal article" date="2012" name="Nat. Biotechnol.">
        <title>Reference genome sequence of the model plant Setaria.</title>
        <authorList>
            <person name="Bennetzen J.L."/>
            <person name="Schmutz J."/>
            <person name="Wang H."/>
            <person name="Percifield R."/>
            <person name="Hawkins J."/>
            <person name="Pontaroli A.C."/>
            <person name="Estep M."/>
            <person name="Feng L."/>
            <person name="Vaughn J.N."/>
            <person name="Grimwood J."/>
            <person name="Jenkins J."/>
            <person name="Barry K."/>
            <person name="Lindquist E."/>
            <person name="Hellsten U."/>
            <person name="Deshpande S."/>
            <person name="Wang X."/>
            <person name="Wu X."/>
            <person name="Mitros T."/>
            <person name="Triplett J."/>
            <person name="Yang X."/>
            <person name="Ye C.Y."/>
            <person name="Mauro-Herrera M."/>
            <person name="Wang L."/>
            <person name="Li P."/>
            <person name="Sharma M."/>
            <person name="Sharma R."/>
            <person name="Ronald P.C."/>
            <person name="Panaud O."/>
            <person name="Kellogg E.A."/>
            <person name="Brutnell T.P."/>
            <person name="Doust A.N."/>
            <person name="Tuskan G.A."/>
            <person name="Rokhsar D."/>
            <person name="Devos K.M."/>
        </authorList>
    </citation>
    <scope>NUCLEOTIDE SEQUENCE [LARGE SCALE GENOMIC DNA]</scope>
    <source>
        <strain evidence="3">cv. Yugu1</strain>
    </source>
</reference>
<protein>
    <submittedName>
        <fullName evidence="2">Uncharacterized protein</fullName>
    </submittedName>
</protein>
<dbReference type="HOGENOM" id="CLU_2162788_0_0_1"/>